<evidence type="ECO:0000313" key="1">
    <source>
        <dbReference type="EMBL" id="MFO2479930.1"/>
    </source>
</evidence>
<reference evidence="1" key="1">
    <citation type="submission" date="2022-11" db="EMBL/GenBank/DDBJ databases">
        <title>Draft genome sequences of strains of Pseudomonas imrae sp. nov.</title>
        <authorList>
            <person name="Salva Serra F."/>
            <person name="Nimje P."/>
            <person name="Moore E.R.B."/>
            <person name="Marathe N.P."/>
        </authorList>
    </citation>
    <scope>NUCLEOTIDE SEQUENCE</scope>
    <source>
        <strain evidence="1">15FMM2</strain>
    </source>
</reference>
<organism evidence="1 2">
    <name type="scientific">Pseudomonas imrae</name>
    <dbReference type="NCBI Taxonomy" id="2992837"/>
    <lineage>
        <taxon>Bacteria</taxon>
        <taxon>Pseudomonadati</taxon>
        <taxon>Pseudomonadota</taxon>
        <taxon>Gammaproteobacteria</taxon>
        <taxon>Pseudomonadales</taxon>
        <taxon>Pseudomonadaceae</taxon>
        <taxon>Pseudomonas</taxon>
    </lineage>
</organism>
<keyword evidence="2" id="KW-1185">Reference proteome</keyword>
<protein>
    <submittedName>
        <fullName evidence="1">TonB-dependent siderophore receptor</fullName>
    </submittedName>
</protein>
<dbReference type="Proteomes" id="UP001637618">
    <property type="component" value="Unassembled WGS sequence"/>
</dbReference>
<name>A0ACC7PIR1_9PSED</name>
<accession>A0ACC7PIR1</accession>
<sequence length="811" mass="89156">MSPLHRLTPLASLVMRCTLNLKTLPRLSLLVALPFAAQVQAQTISFAIPAQPMTSALQAFGQQSKLQVLYNPQDLQGLNSTALNSNLSPTAALAVLLGGTGLSFSMQDETLVLVSKRDNAAGLELGATTISGFNSDSGTTEGTHAYSAGKSATATKLPMSLRETPQSVTVVTRQRMNDQGMKNLDDVMQNATGITVVKNGAERSLYMSRGQQVDSLQIDGIPTNFANAYSMDALAKPTTDIYDRVEIVRGATGLMEGAGNPSASINMVRKRPTATPQALIETSVGSWDDYKTMVDLSSPLNEEGTIRGRTVLTYNNANSYLDTAKKENQVFYSIIEADLTENTMATLGFTYQKDRNSGYDWSGLPTRANGSFYPLSRSTSLTGKWNHLDKHNTTVFADVQHYFDNDWKLVVAANQTWAKSDFLGNFTQRVAGTTDSFRLQPRHFRYNDTQTGVDTYLSGPFQLLGKQHDFVIGSNVRVDDFDYHGGNDTTYNYVFDINDPGSFDPPKPTALNVAKWKYNQTQKQAGVYAAGRFSLTDSTKLILGSRVSWYKSNSLVKGSEFTKNGEVTPYAGLVQELNENFSAYASYTEIFKPQNNLDASGTALKPMTGSNYELGLKGEFLDKRLTTAIALFQSDQTGRAEALSDAEAETVCPNGCYRASEKVRNRGIDLEINGALTADWNVSGGYTYTQSKYIAGAQKGDDYSASAPRHLFKIATDYRLPGVLNKTRVGGSVITQSKMTQTEVGEDYKIQQGGYTLTNLHAIYEINKNLEVQYNLDNVFDKKYIQTTGNPNYWNVYGEPRNFNLALRAKF</sequence>
<dbReference type="EMBL" id="JAPEQY010000019">
    <property type="protein sequence ID" value="MFO2479930.1"/>
    <property type="molecule type" value="Genomic_DNA"/>
</dbReference>
<comment type="caution">
    <text evidence="1">The sequence shown here is derived from an EMBL/GenBank/DDBJ whole genome shotgun (WGS) entry which is preliminary data.</text>
</comment>
<evidence type="ECO:0000313" key="2">
    <source>
        <dbReference type="Proteomes" id="UP001637618"/>
    </source>
</evidence>
<gene>
    <name evidence="1" type="ORF">OOJ96_21310</name>
</gene>
<keyword evidence="1" id="KW-0675">Receptor</keyword>
<proteinExistence type="predicted"/>